<proteinExistence type="predicted"/>
<protein>
    <submittedName>
        <fullName evidence="2">Phytanoyl-CoA dioxygenase</fullName>
    </submittedName>
</protein>
<dbReference type="Gene3D" id="2.60.120.620">
    <property type="entry name" value="q2cbj1_9rhob like domain"/>
    <property type="match status" value="1"/>
</dbReference>
<evidence type="ECO:0000256" key="1">
    <source>
        <dbReference type="ARBA" id="ARBA00001954"/>
    </source>
</evidence>
<dbReference type="EMBL" id="MJIL01000036">
    <property type="protein sequence ID" value="OLQ81677.1"/>
    <property type="molecule type" value="Genomic_DNA"/>
</dbReference>
<comment type="cofactor">
    <cofactor evidence="1">
        <name>Fe(2+)</name>
        <dbReference type="ChEBI" id="CHEBI:29033"/>
    </cofactor>
</comment>
<dbReference type="STRING" id="1903952.BIT28_14235"/>
<dbReference type="InterPro" id="IPR008775">
    <property type="entry name" value="Phytyl_CoA_dOase-like"/>
</dbReference>
<keyword evidence="2" id="KW-0223">Dioxygenase</keyword>
<organism evidence="2 3">
    <name type="scientific">Photobacterium proteolyticum</name>
    <dbReference type="NCBI Taxonomy" id="1903952"/>
    <lineage>
        <taxon>Bacteria</taxon>
        <taxon>Pseudomonadati</taxon>
        <taxon>Pseudomonadota</taxon>
        <taxon>Gammaproteobacteria</taxon>
        <taxon>Vibrionales</taxon>
        <taxon>Vibrionaceae</taxon>
        <taxon>Photobacterium</taxon>
    </lineage>
</organism>
<dbReference type="Proteomes" id="UP000186905">
    <property type="component" value="Unassembled WGS sequence"/>
</dbReference>
<dbReference type="GO" id="GO:0016706">
    <property type="term" value="F:2-oxoglutarate-dependent dioxygenase activity"/>
    <property type="evidence" value="ECO:0007669"/>
    <property type="project" value="UniProtKB-ARBA"/>
</dbReference>
<dbReference type="SUPFAM" id="SSF51197">
    <property type="entry name" value="Clavaminate synthase-like"/>
    <property type="match status" value="1"/>
</dbReference>
<keyword evidence="2" id="KW-0560">Oxidoreductase</keyword>
<dbReference type="Pfam" id="PF05721">
    <property type="entry name" value="PhyH"/>
    <property type="match status" value="1"/>
</dbReference>
<dbReference type="OrthoDB" id="9791262at2"/>
<evidence type="ECO:0000313" key="3">
    <source>
        <dbReference type="Proteomes" id="UP000186905"/>
    </source>
</evidence>
<evidence type="ECO:0000313" key="2">
    <source>
        <dbReference type="EMBL" id="OLQ81677.1"/>
    </source>
</evidence>
<reference evidence="2 3" key="1">
    <citation type="submission" date="2016-09" db="EMBL/GenBank/DDBJ databases">
        <title>Photobacterium proteolyticum sp. nov. a protease producing bacterium isolated from ocean sediments of Laizhou Bay.</title>
        <authorList>
            <person name="Li Y."/>
        </authorList>
    </citation>
    <scope>NUCLEOTIDE SEQUENCE [LARGE SCALE GENOMIC DNA]</scope>
    <source>
        <strain evidence="2 3">13-12</strain>
    </source>
</reference>
<accession>A0A1Q9H1T1</accession>
<keyword evidence="3" id="KW-1185">Reference proteome</keyword>
<dbReference type="GO" id="GO:0005506">
    <property type="term" value="F:iron ion binding"/>
    <property type="evidence" value="ECO:0007669"/>
    <property type="project" value="UniProtKB-ARBA"/>
</dbReference>
<name>A0A1Q9H1T1_9GAMM</name>
<comment type="caution">
    <text evidence="2">The sequence shown here is derived from an EMBL/GenBank/DDBJ whole genome shotgun (WGS) entry which is preliminary data.</text>
</comment>
<gene>
    <name evidence="2" type="ORF">BIT28_14235</name>
</gene>
<dbReference type="AlphaFoldDB" id="A0A1Q9H1T1"/>
<dbReference type="PANTHER" id="PTHR20883">
    <property type="entry name" value="PHYTANOYL-COA DIOXYGENASE DOMAIN CONTAINING 1"/>
    <property type="match status" value="1"/>
</dbReference>
<dbReference type="PANTHER" id="PTHR20883:SF48">
    <property type="entry name" value="ECTOINE DIOXYGENASE"/>
    <property type="match status" value="1"/>
</dbReference>
<dbReference type="RefSeq" id="WP_075761747.1">
    <property type="nucleotide sequence ID" value="NZ_MJIL01000036.1"/>
</dbReference>
<sequence>MTEINYQEAWERNGYILLRGFIDQHLCQAMLDYIVAFVRENRPDSSKVLTVKAPDDSTVYVADGSIIIPESKPTPFAQSQEDNISKVFNLHRREPFKAFVERPEVLDVLDVLEQLIGQEIDCFQSQFIFKNAGAWGQPWHQDSYYMPLDHLPQVGVWLAVSEATLENGCLLVQPGSHREPIHTHVPDQRPQANYGYVEIVDYDFTDAVPILMQPGDLLIFHSFLMHRSVDNQSNSRRAAAMFHFAQAGTQKTQDVPIYTFDFTPVRRSS</sequence>